<dbReference type="Proteomes" id="UP000095281">
    <property type="component" value="Unplaced"/>
</dbReference>
<protein>
    <submittedName>
        <fullName evidence="2">SPRY domain-containing protein</fullName>
    </submittedName>
</protein>
<organism evidence="1 2">
    <name type="scientific">Meloidogyne hapla</name>
    <name type="common">Root-knot nematode worm</name>
    <dbReference type="NCBI Taxonomy" id="6305"/>
    <lineage>
        <taxon>Eukaryota</taxon>
        <taxon>Metazoa</taxon>
        <taxon>Ecdysozoa</taxon>
        <taxon>Nematoda</taxon>
        <taxon>Chromadorea</taxon>
        <taxon>Rhabditida</taxon>
        <taxon>Tylenchina</taxon>
        <taxon>Tylenchomorpha</taxon>
        <taxon>Tylenchoidea</taxon>
        <taxon>Meloidogynidae</taxon>
        <taxon>Meloidogyninae</taxon>
        <taxon>Meloidogyne</taxon>
    </lineage>
</organism>
<dbReference type="WBParaSite" id="MhA1_Contig293.frz3.gene4">
    <property type="protein sequence ID" value="MhA1_Contig293.frz3.gene4"/>
    <property type="gene ID" value="MhA1_Contig293.frz3.gene4"/>
</dbReference>
<evidence type="ECO:0000313" key="1">
    <source>
        <dbReference type="Proteomes" id="UP000095281"/>
    </source>
</evidence>
<evidence type="ECO:0000313" key="2">
    <source>
        <dbReference type="WBParaSite" id="MhA1_Contig293.frz3.gene4"/>
    </source>
</evidence>
<name>A0A1I8BKU7_MELHA</name>
<keyword evidence="1" id="KW-1185">Reference proteome</keyword>
<dbReference type="AlphaFoldDB" id="A0A1I8BKU7"/>
<dbReference type="InterPro" id="IPR043136">
    <property type="entry name" value="B30.2/SPRY_sf"/>
</dbReference>
<dbReference type="Gene3D" id="2.60.120.920">
    <property type="match status" value="1"/>
</dbReference>
<accession>A0A1I8BKU7</accession>
<reference evidence="2" key="1">
    <citation type="submission" date="2016-11" db="UniProtKB">
        <authorList>
            <consortium name="WormBaseParasite"/>
        </authorList>
    </citation>
    <scope>IDENTIFICATION</scope>
</reference>
<sequence>MTEDKNKFVTIEDLEKATKDFVTKEDLEKATRDLVTKEDLSKMFADFKDELVKTFVTKEDLSKNFINNKWMPISCCDNNCLSYGGFNGTCISGRGFVIVSTDPYPLSLKYYVSGNDYDDKIDVYAANKLPKAFGKHYYFEITVSMLDQNNKVFDEPNVLCIGLRNNDRSFTLSMDKQINQFLASIDFEHDTIAFENNDLIFGHNDVFGCGLSYQPINSDEKKPFVYFTKNGQIVGKAITFSYDLAELQPFVTIKSCSISQTNFGADLFNWPFLYKPFTTEVKEFYYNEDSGEGAMGDSDVLDET</sequence>
<proteinExistence type="predicted"/>